<evidence type="ECO:0000313" key="1">
    <source>
        <dbReference type="EMBL" id="EJF89336.1"/>
    </source>
</evidence>
<dbReference type="HOGENOM" id="CLU_068390_3_0_5"/>
<organism evidence="1 2">
    <name type="scientific">Bartonella tamiae Th239</name>
    <dbReference type="NCBI Taxonomy" id="1094558"/>
    <lineage>
        <taxon>Bacteria</taxon>
        <taxon>Pseudomonadati</taxon>
        <taxon>Pseudomonadota</taxon>
        <taxon>Alphaproteobacteria</taxon>
        <taxon>Hyphomicrobiales</taxon>
        <taxon>Bartonellaceae</taxon>
        <taxon>Bartonella</taxon>
    </lineage>
</organism>
<dbReference type="RefSeq" id="WP_008040579.1">
    <property type="nucleotide sequence ID" value="NZ_JH725147.1"/>
</dbReference>
<protein>
    <recommendedName>
        <fullName evidence="3">DUF533 domain-containing protein</fullName>
    </recommendedName>
</protein>
<dbReference type="PATRIC" id="fig|1094558.3.peg.2023"/>
<proteinExistence type="predicted"/>
<evidence type="ECO:0008006" key="3">
    <source>
        <dbReference type="Google" id="ProtNLM"/>
    </source>
</evidence>
<sequence>MLDAKKIFSDLLKSQDSGVSDQKKEAQSTMSQFSVGDFIGSFFGSQNKGNIFENLIKGGGLTAIASVAFDALKNYQQQSGQQSNTCVEDKSGNNQNEAFSLTLIRAMIQAAKADGRVDESEQQLIQEKISEMNLDKQTSQFLITELEKPVDLDALVHDVQTDTQKTELYVASRMALDPDKPKERDYLNQLTQKLSLPADLLDHIEQAMKK</sequence>
<dbReference type="Gene3D" id="1.10.3680.10">
    <property type="entry name" value="TerB-like"/>
    <property type="match status" value="1"/>
</dbReference>
<dbReference type="STRING" id="1094558.ME5_01887"/>
<dbReference type="EMBL" id="AIMB01000008">
    <property type="protein sequence ID" value="EJF89336.1"/>
    <property type="molecule type" value="Genomic_DNA"/>
</dbReference>
<dbReference type="eggNOG" id="COG2979">
    <property type="taxonomic scope" value="Bacteria"/>
</dbReference>
<evidence type="ECO:0000313" key="2">
    <source>
        <dbReference type="Proteomes" id="UP000008952"/>
    </source>
</evidence>
<gene>
    <name evidence="1" type="ORF">ME5_01887</name>
</gene>
<dbReference type="Pfam" id="PF04391">
    <property type="entry name" value="DUF533"/>
    <property type="match status" value="1"/>
</dbReference>
<dbReference type="Proteomes" id="UP000008952">
    <property type="component" value="Unassembled WGS sequence"/>
</dbReference>
<keyword evidence="2" id="KW-1185">Reference proteome</keyword>
<dbReference type="CDD" id="cd07178">
    <property type="entry name" value="terB_like_YebE"/>
    <property type="match status" value="1"/>
</dbReference>
<dbReference type="OrthoDB" id="5459344at2"/>
<dbReference type="SUPFAM" id="SSF158682">
    <property type="entry name" value="TerB-like"/>
    <property type="match status" value="1"/>
</dbReference>
<accession>J0QTV3</accession>
<dbReference type="InterPro" id="IPR029024">
    <property type="entry name" value="TerB-like"/>
</dbReference>
<comment type="caution">
    <text evidence="1">The sequence shown here is derived from an EMBL/GenBank/DDBJ whole genome shotgun (WGS) entry which is preliminary data.</text>
</comment>
<name>J0QTV3_9HYPH</name>
<dbReference type="AlphaFoldDB" id="J0QTV3"/>
<dbReference type="InterPro" id="IPR007486">
    <property type="entry name" value="YebE"/>
</dbReference>
<reference evidence="1 2" key="1">
    <citation type="submission" date="2012-03" db="EMBL/GenBank/DDBJ databases">
        <title>The Genome Sequence of Bartonella tamiae Th239.</title>
        <authorList>
            <consortium name="The Broad Institute Genome Sequencing Platform"/>
            <consortium name="The Broad Institute Genome Sequencing Center for Infectious Disease"/>
            <person name="Feldgarden M."/>
            <person name="Kirby J."/>
            <person name="Kosoy M."/>
            <person name="Birtles R."/>
            <person name="Probert W.S."/>
            <person name="Chiaraviglio L."/>
            <person name="Young S.K."/>
            <person name="Zeng Q."/>
            <person name="Gargeya S."/>
            <person name="Fitzgerald M."/>
            <person name="Haas B."/>
            <person name="Abouelleil A."/>
            <person name="Alvarado L."/>
            <person name="Arachchi H.M."/>
            <person name="Berlin A."/>
            <person name="Chapman S.B."/>
            <person name="Gearin G."/>
            <person name="Goldberg J."/>
            <person name="Griggs A."/>
            <person name="Gujja S."/>
            <person name="Hansen M."/>
            <person name="Heiman D."/>
            <person name="Howarth C."/>
            <person name="Larimer J."/>
            <person name="Lui A."/>
            <person name="MacDonald P.J.P."/>
            <person name="McCowen C."/>
            <person name="Montmayeur A."/>
            <person name="Murphy C."/>
            <person name="Neiman D."/>
            <person name="Pearson M."/>
            <person name="Priest M."/>
            <person name="Roberts A."/>
            <person name="Saif S."/>
            <person name="Shea T."/>
            <person name="Sisk P."/>
            <person name="Stolte C."/>
            <person name="Sykes S."/>
            <person name="Wortman J."/>
            <person name="Nusbaum C."/>
            <person name="Birren B."/>
        </authorList>
    </citation>
    <scope>NUCLEOTIDE SEQUENCE [LARGE SCALE GENOMIC DNA]</scope>
    <source>
        <strain evidence="1 2">Th239</strain>
    </source>
</reference>